<dbReference type="GO" id="GO:0031402">
    <property type="term" value="F:sodium ion binding"/>
    <property type="evidence" value="ECO:0007669"/>
    <property type="project" value="UniProtKB-UniRule"/>
</dbReference>
<dbReference type="EMBL" id="PQWO01000005">
    <property type="protein sequence ID" value="PZD73446.1"/>
    <property type="molecule type" value="Genomic_DNA"/>
</dbReference>
<dbReference type="Proteomes" id="UP000248857">
    <property type="component" value="Unassembled WGS sequence"/>
</dbReference>
<dbReference type="InterPro" id="IPR011851">
    <property type="entry name" value="Na/Pro_symporter"/>
</dbReference>
<keyword evidence="3 14" id="KW-0813">Transport</keyword>
<evidence type="ECO:0000256" key="2">
    <source>
        <dbReference type="ARBA" id="ARBA00006434"/>
    </source>
</evidence>
<evidence type="ECO:0000256" key="14">
    <source>
        <dbReference type="RuleBase" id="RU366012"/>
    </source>
</evidence>
<evidence type="ECO:0000256" key="9">
    <source>
        <dbReference type="ARBA" id="ARBA00023065"/>
    </source>
</evidence>
<feature type="transmembrane region" description="Helical" evidence="14">
    <location>
        <begin position="418"/>
        <end position="437"/>
    </location>
</feature>
<keyword evidence="5 14" id="KW-0812">Transmembrane</keyword>
<dbReference type="GO" id="GO:0005886">
    <property type="term" value="C:plasma membrane"/>
    <property type="evidence" value="ECO:0007669"/>
    <property type="project" value="UniProtKB-SubCell"/>
</dbReference>
<feature type="transmembrane region" description="Helical" evidence="14">
    <location>
        <begin position="275"/>
        <end position="298"/>
    </location>
</feature>
<evidence type="ECO:0000256" key="1">
    <source>
        <dbReference type="ARBA" id="ARBA00004651"/>
    </source>
</evidence>
<dbReference type="RefSeq" id="WP_110986112.1">
    <property type="nucleotide sequence ID" value="NZ_CAWNWM010000005.1"/>
</dbReference>
<evidence type="ECO:0000313" key="16">
    <source>
        <dbReference type="Proteomes" id="UP000248857"/>
    </source>
</evidence>
<evidence type="ECO:0000256" key="13">
    <source>
        <dbReference type="RuleBase" id="RU362091"/>
    </source>
</evidence>
<keyword evidence="9 14" id="KW-0406">Ion transport</keyword>
<keyword evidence="14" id="KW-0029">Amino-acid transport</keyword>
<dbReference type="PANTHER" id="PTHR48086">
    <property type="entry name" value="SODIUM/PROLINE SYMPORTER-RELATED"/>
    <property type="match status" value="1"/>
</dbReference>
<dbReference type="CDD" id="cd11475">
    <property type="entry name" value="SLC5sbd_PutP"/>
    <property type="match status" value="1"/>
</dbReference>
<feature type="transmembrane region" description="Helical" evidence="14">
    <location>
        <begin position="387"/>
        <end position="406"/>
    </location>
</feature>
<evidence type="ECO:0000256" key="12">
    <source>
        <dbReference type="ARBA" id="ARBA00033708"/>
    </source>
</evidence>
<evidence type="ECO:0000256" key="8">
    <source>
        <dbReference type="ARBA" id="ARBA00023053"/>
    </source>
</evidence>
<sequence length="474" mass="49929">MLVAISFVVFLLLFTGVGLYSATQKQGTTADYLLASRGVNPWLTGLSAFATAHSGGMFISTIGYTYTAGISSVWLLVGWFLGDYLTWFFIHKRLRLQSAEVGADTFGSFLGAITKGEKPNRAIASLSALITLAFLGCYAAAQLLAGSKALHVVFGWDYSIGIILGAIIVVLYCFSGGIRASIWTDAVQSIVMMGAMFLLMGIALAACGGFGGLWTQLQGLDPALVDPVPKDLQFGFVLFLLSWLMGGVGVVGQPHIMVRAMVLKSSEQMGISRNIYAGLYVIFSTAAVITGLTARVLVPGLLEGGDPELALPLMATELLPGLLVGLILAGVFAAVISTADSQILSCSAALTQDLFPQWAGSYRWAKRATVISAGLIVAIALSSNKNMFALGVFAWSALACGLGPLLMVRVFALPVSPAVGAAMMTTGVAVAAIWNAVLKFSGSVYEVLPGMLAGGAVYLLAWLWKRQHVQESEI</sequence>
<keyword evidence="4 14" id="KW-1003">Cell membrane</keyword>
<keyword evidence="8 14" id="KW-0915">Sodium</keyword>
<comment type="similarity">
    <text evidence="2 13">Belongs to the sodium:solute symporter (SSF) (TC 2.A.21) family.</text>
</comment>
<feature type="transmembrane region" description="Helical" evidence="14">
    <location>
        <begin position="66"/>
        <end position="90"/>
    </location>
</feature>
<dbReference type="GO" id="GO:0005298">
    <property type="term" value="F:proline:sodium symporter activity"/>
    <property type="evidence" value="ECO:0007669"/>
    <property type="project" value="UniProtKB-UniRule"/>
</dbReference>
<keyword evidence="6 14" id="KW-0769">Symport</keyword>
<dbReference type="Pfam" id="PF00474">
    <property type="entry name" value="SSF"/>
    <property type="match status" value="1"/>
</dbReference>
<feature type="transmembrane region" description="Helical" evidence="14">
    <location>
        <begin position="123"/>
        <end position="146"/>
    </location>
</feature>
<evidence type="ECO:0000256" key="3">
    <source>
        <dbReference type="ARBA" id="ARBA00022448"/>
    </source>
</evidence>
<evidence type="ECO:0000256" key="5">
    <source>
        <dbReference type="ARBA" id="ARBA00022692"/>
    </source>
</evidence>
<proteinExistence type="inferred from homology"/>
<dbReference type="AlphaFoldDB" id="A0A2W1JJN2"/>
<evidence type="ECO:0000313" key="15">
    <source>
        <dbReference type="EMBL" id="PZD73446.1"/>
    </source>
</evidence>
<keyword evidence="10 14" id="KW-0472">Membrane</keyword>
<comment type="caution">
    <text evidence="15">The sequence shown here is derived from an EMBL/GenBank/DDBJ whole genome shotgun (WGS) entry which is preliminary data.</text>
</comment>
<feature type="transmembrane region" description="Helical" evidence="14">
    <location>
        <begin position="158"/>
        <end position="178"/>
    </location>
</feature>
<keyword evidence="11 14" id="KW-0739">Sodium transport</keyword>
<dbReference type="InterPro" id="IPR001734">
    <property type="entry name" value="Na/solute_symporter"/>
</dbReference>
<comment type="catalytic activity">
    <reaction evidence="12">
        <text>L-proline(in) + Na(+)(in) = L-proline(out) + Na(+)(out)</text>
        <dbReference type="Rhea" id="RHEA:28967"/>
        <dbReference type="ChEBI" id="CHEBI:29101"/>
        <dbReference type="ChEBI" id="CHEBI:60039"/>
    </reaction>
</comment>
<comment type="function">
    <text evidence="14">Catalyzes the sodium-dependent uptake of extracellular L-proline.</text>
</comment>
<gene>
    <name evidence="15" type="primary">putP_2</name>
    <name evidence="15" type="ORF">C1752_02155</name>
</gene>
<name>A0A2W1JJN2_9CYAN</name>
<keyword evidence="16" id="KW-1185">Reference proteome</keyword>
<accession>A0A2W1JJN2</accession>
<reference evidence="15 16" key="1">
    <citation type="journal article" date="2018" name="Sci. Rep.">
        <title>A novel species of the marine cyanobacterium Acaryochloris with a unique pigment content and lifestyle.</title>
        <authorList>
            <person name="Partensky F."/>
            <person name="Six C."/>
            <person name="Ratin M."/>
            <person name="Garczarek L."/>
            <person name="Vaulot D."/>
            <person name="Probert I."/>
            <person name="Calteau A."/>
            <person name="Gourvil P."/>
            <person name="Marie D."/>
            <person name="Grebert T."/>
            <person name="Bouchier C."/>
            <person name="Le Panse S."/>
            <person name="Gachenot M."/>
            <person name="Rodriguez F."/>
            <person name="Garrido J.L."/>
        </authorList>
    </citation>
    <scope>NUCLEOTIDE SEQUENCE [LARGE SCALE GENOMIC DNA]</scope>
    <source>
        <strain evidence="15 16">RCC1774</strain>
    </source>
</reference>
<dbReference type="InterPro" id="IPR038377">
    <property type="entry name" value="Na/Glc_symporter_sf"/>
</dbReference>
<organism evidence="15 16">
    <name type="scientific">Acaryochloris thomasi RCC1774</name>
    <dbReference type="NCBI Taxonomy" id="1764569"/>
    <lineage>
        <taxon>Bacteria</taxon>
        <taxon>Bacillati</taxon>
        <taxon>Cyanobacteriota</taxon>
        <taxon>Cyanophyceae</taxon>
        <taxon>Acaryochloridales</taxon>
        <taxon>Acaryochloridaceae</taxon>
        <taxon>Acaryochloris</taxon>
        <taxon>Acaryochloris thomasi</taxon>
    </lineage>
</organism>
<dbReference type="InterPro" id="IPR050277">
    <property type="entry name" value="Sodium:Solute_Symporter"/>
</dbReference>
<feature type="transmembrane region" description="Helical" evidence="14">
    <location>
        <begin position="190"/>
        <end position="214"/>
    </location>
</feature>
<keyword evidence="7 14" id="KW-1133">Transmembrane helix</keyword>
<dbReference type="GO" id="GO:0015824">
    <property type="term" value="P:proline transport"/>
    <property type="evidence" value="ECO:0007669"/>
    <property type="project" value="UniProtKB-UniRule"/>
</dbReference>
<evidence type="ECO:0000256" key="4">
    <source>
        <dbReference type="ARBA" id="ARBA00022475"/>
    </source>
</evidence>
<dbReference type="PROSITE" id="PS50283">
    <property type="entry name" value="NA_SOLUT_SYMP_3"/>
    <property type="match status" value="1"/>
</dbReference>
<feature type="transmembrane region" description="Helical" evidence="14">
    <location>
        <begin position="318"/>
        <end position="336"/>
    </location>
</feature>
<evidence type="ECO:0000256" key="10">
    <source>
        <dbReference type="ARBA" id="ARBA00023136"/>
    </source>
</evidence>
<protein>
    <recommendedName>
        <fullName evidence="14">Sodium/proline symporter</fullName>
    </recommendedName>
    <alternativeName>
        <fullName evidence="14">Proline permease</fullName>
    </alternativeName>
</protein>
<feature type="transmembrane region" description="Helical" evidence="14">
    <location>
        <begin position="443"/>
        <end position="464"/>
    </location>
</feature>
<dbReference type="Gene3D" id="1.20.1730.10">
    <property type="entry name" value="Sodium/glucose cotransporter"/>
    <property type="match status" value="1"/>
</dbReference>
<comment type="subcellular location">
    <subcellularLocation>
        <location evidence="1 14">Cell membrane</location>
        <topology evidence="1 14">Multi-pass membrane protein</topology>
    </subcellularLocation>
</comment>
<evidence type="ECO:0000256" key="11">
    <source>
        <dbReference type="ARBA" id="ARBA00023201"/>
    </source>
</evidence>
<comment type="caution">
    <text evidence="14">Lacks conserved residue(s) required for the propagation of feature annotation.</text>
</comment>
<evidence type="ECO:0000256" key="6">
    <source>
        <dbReference type="ARBA" id="ARBA00022847"/>
    </source>
</evidence>
<feature type="transmembrane region" description="Helical" evidence="14">
    <location>
        <begin position="364"/>
        <end position="381"/>
    </location>
</feature>
<dbReference type="PANTHER" id="PTHR48086:SF3">
    <property type="entry name" value="SODIUM_PROLINE SYMPORTER"/>
    <property type="match status" value="1"/>
</dbReference>
<dbReference type="OrthoDB" id="9810181at2"/>
<feature type="transmembrane region" description="Helical" evidence="14">
    <location>
        <begin position="234"/>
        <end position="254"/>
    </location>
</feature>
<evidence type="ECO:0000256" key="7">
    <source>
        <dbReference type="ARBA" id="ARBA00022989"/>
    </source>
</evidence>